<proteinExistence type="predicted"/>
<reference evidence="1" key="1">
    <citation type="journal article" date="2020" name="New Phytol.">
        <title>Comparative genomics reveals dynamic genome evolution in host specialist ectomycorrhizal fungi.</title>
        <authorList>
            <person name="Lofgren L.A."/>
            <person name="Nguyen N.H."/>
            <person name="Vilgalys R."/>
            <person name="Ruytinx J."/>
            <person name="Liao H.L."/>
            <person name="Branco S."/>
            <person name="Kuo A."/>
            <person name="LaButti K."/>
            <person name="Lipzen A."/>
            <person name="Andreopoulos W."/>
            <person name="Pangilinan J."/>
            <person name="Riley R."/>
            <person name="Hundley H."/>
            <person name="Na H."/>
            <person name="Barry K."/>
            <person name="Grigoriev I.V."/>
            <person name="Stajich J.E."/>
            <person name="Kennedy P.G."/>
        </authorList>
    </citation>
    <scope>NUCLEOTIDE SEQUENCE</scope>
    <source>
        <strain evidence="1">FC203</strain>
    </source>
</reference>
<accession>A0AAD4HNT1</accession>
<dbReference type="Gene3D" id="2.60.270.50">
    <property type="match status" value="1"/>
</dbReference>
<evidence type="ECO:0000313" key="1">
    <source>
        <dbReference type="EMBL" id="KAG1902039.1"/>
    </source>
</evidence>
<evidence type="ECO:0000313" key="2">
    <source>
        <dbReference type="Proteomes" id="UP001195769"/>
    </source>
</evidence>
<organism evidence="1 2">
    <name type="scientific">Suillus fuscotomentosus</name>
    <dbReference type="NCBI Taxonomy" id="1912939"/>
    <lineage>
        <taxon>Eukaryota</taxon>
        <taxon>Fungi</taxon>
        <taxon>Dikarya</taxon>
        <taxon>Basidiomycota</taxon>
        <taxon>Agaricomycotina</taxon>
        <taxon>Agaricomycetes</taxon>
        <taxon>Agaricomycetidae</taxon>
        <taxon>Boletales</taxon>
        <taxon>Suillineae</taxon>
        <taxon>Suillaceae</taxon>
        <taxon>Suillus</taxon>
    </lineage>
</organism>
<sequence length="191" mass="20679">MSNTIVQISNTIVAPLTVSEKTTNTVQESVPEANNDLKEKSRWINCSFKNATQFNYTVVNSYFSSGRYWKAPEGNGPFSSMSFSCCNGDNAVAGVSGGTAFSLWLDSKQSFDFAVGWTNPLLGSIKAGVVESANPEAGYEAAHREGGHIRSKNFYIGKDEKGNTMKFYIQVSASPGNDPMSFVVQQVAAED</sequence>
<name>A0AAD4HNT1_9AGAM</name>
<gene>
    <name evidence="1" type="ORF">F5891DRAFT_979147</name>
</gene>
<protein>
    <submittedName>
        <fullName evidence="1">Uncharacterized protein</fullName>
    </submittedName>
</protein>
<dbReference type="AlphaFoldDB" id="A0AAD4HNT1"/>
<dbReference type="Proteomes" id="UP001195769">
    <property type="component" value="Unassembled WGS sequence"/>
</dbReference>
<dbReference type="GeneID" id="64671139"/>
<comment type="caution">
    <text evidence="1">The sequence shown here is derived from an EMBL/GenBank/DDBJ whole genome shotgun (WGS) entry which is preliminary data.</text>
</comment>
<dbReference type="RefSeq" id="XP_041227614.1">
    <property type="nucleotide sequence ID" value="XM_041376841.1"/>
</dbReference>
<dbReference type="EMBL" id="JABBWK010000019">
    <property type="protein sequence ID" value="KAG1902039.1"/>
    <property type="molecule type" value="Genomic_DNA"/>
</dbReference>
<keyword evidence="2" id="KW-1185">Reference proteome</keyword>